<proteinExistence type="predicted"/>
<feature type="transmembrane region" description="Helical" evidence="5">
    <location>
        <begin position="172"/>
        <end position="196"/>
    </location>
</feature>
<reference evidence="7 8" key="1">
    <citation type="submission" date="2024-10" db="EMBL/GenBank/DDBJ databases">
        <title>The Natural Products Discovery Center: Release of the First 8490 Sequenced Strains for Exploring Actinobacteria Biosynthetic Diversity.</title>
        <authorList>
            <person name="Kalkreuter E."/>
            <person name="Kautsar S.A."/>
            <person name="Yang D."/>
            <person name="Bader C.D."/>
            <person name="Teijaro C.N."/>
            <person name="Fluegel L."/>
            <person name="Davis C.M."/>
            <person name="Simpson J.R."/>
            <person name="Lauterbach L."/>
            <person name="Steele A.D."/>
            <person name="Gui C."/>
            <person name="Meng S."/>
            <person name="Li G."/>
            <person name="Viehrig K."/>
            <person name="Ye F."/>
            <person name="Su P."/>
            <person name="Kiefer A.F."/>
            <person name="Nichols A."/>
            <person name="Cepeda A.J."/>
            <person name="Yan W."/>
            <person name="Fan B."/>
            <person name="Jiang Y."/>
            <person name="Adhikari A."/>
            <person name="Zheng C.-J."/>
            <person name="Schuster L."/>
            <person name="Cowan T.M."/>
            <person name="Smanski M.J."/>
            <person name="Chevrette M.G."/>
            <person name="De Carvalho L.P.S."/>
            <person name="Shen B."/>
        </authorList>
    </citation>
    <scope>NUCLEOTIDE SEQUENCE [LARGE SCALE GENOMIC DNA]</scope>
    <source>
        <strain evidence="7 8">NPDC050545</strain>
    </source>
</reference>
<feature type="transmembrane region" description="Helical" evidence="5">
    <location>
        <begin position="21"/>
        <end position="40"/>
    </location>
</feature>
<feature type="transmembrane region" description="Helical" evidence="5">
    <location>
        <begin position="275"/>
        <end position="300"/>
    </location>
</feature>
<feature type="transmembrane region" description="Helical" evidence="5">
    <location>
        <begin position="52"/>
        <end position="72"/>
    </location>
</feature>
<feature type="transmembrane region" description="Helical" evidence="5">
    <location>
        <begin position="117"/>
        <end position="136"/>
    </location>
</feature>
<name>A0ABW7ZAT8_9ACTN</name>
<dbReference type="Pfam" id="PF07690">
    <property type="entry name" value="MFS_1"/>
    <property type="match status" value="1"/>
</dbReference>
<accession>A0ABW7ZAT8</accession>
<dbReference type="EMBL" id="JBITGY010000017">
    <property type="protein sequence ID" value="MFI6504920.1"/>
    <property type="molecule type" value="Genomic_DNA"/>
</dbReference>
<dbReference type="InterPro" id="IPR036259">
    <property type="entry name" value="MFS_trans_sf"/>
</dbReference>
<evidence type="ECO:0000259" key="6">
    <source>
        <dbReference type="PROSITE" id="PS50850"/>
    </source>
</evidence>
<keyword evidence="4 5" id="KW-0472">Membrane</keyword>
<dbReference type="CDD" id="cd17321">
    <property type="entry name" value="MFS_MMR_MDR_like"/>
    <property type="match status" value="1"/>
</dbReference>
<comment type="caution">
    <text evidence="7">The sequence shown here is derived from an EMBL/GenBank/DDBJ whole genome shotgun (WGS) entry which is preliminary data.</text>
</comment>
<dbReference type="RefSeq" id="WP_397090882.1">
    <property type="nucleotide sequence ID" value="NZ_JBITGY010000017.1"/>
</dbReference>
<gene>
    <name evidence="7" type="ORF">ACIBG2_46570</name>
</gene>
<feature type="transmembrane region" description="Helical" evidence="5">
    <location>
        <begin position="235"/>
        <end position="255"/>
    </location>
</feature>
<organism evidence="7 8">
    <name type="scientific">Nonomuraea typhae</name>
    <dbReference type="NCBI Taxonomy" id="2603600"/>
    <lineage>
        <taxon>Bacteria</taxon>
        <taxon>Bacillati</taxon>
        <taxon>Actinomycetota</taxon>
        <taxon>Actinomycetes</taxon>
        <taxon>Streptosporangiales</taxon>
        <taxon>Streptosporangiaceae</taxon>
        <taxon>Nonomuraea</taxon>
    </lineage>
</organism>
<evidence type="ECO:0000313" key="8">
    <source>
        <dbReference type="Proteomes" id="UP001612741"/>
    </source>
</evidence>
<feature type="domain" description="Major facilitator superfamily (MFS) profile" evidence="6">
    <location>
        <begin position="18"/>
        <end position="456"/>
    </location>
</feature>
<dbReference type="Gene3D" id="1.20.1720.10">
    <property type="entry name" value="Multidrug resistance protein D"/>
    <property type="match status" value="1"/>
</dbReference>
<feature type="transmembrane region" description="Helical" evidence="5">
    <location>
        <begin position="208"/>
        <end position="229"/>
    </location>
</feature>
<evidence type="ECO:0000256" key="4">
    <source>
        <dbReference type="ARBA" id="ARBA00023136"/>
    </source>
</evidence>
<keyword evidence="3 5" id="KW-1133">Transmembrane helix</keyword>
<dbReference type="Proteomes" id="UP001612741">
    <property type="component" value="Unassembled WGS sequence"/>
</dbReference>
<dbReference type="Gene3D" id="1.20.1250.20">
    <property type="entry name" value="MFS general substrate transporter like domains"/>
    <property type="match status" value="1"/>
</dbReference>
<comment type="subcellular location">
    <subcellularLocation>
        <location evidence="1">Cell membrane</location>
        <topology evidence="1">Multi-pass membrane protein</topology>
    </subcellularLocation>
</comment>
<feature type="transmembrane region" description="Helical" evidence="5">
    <location>
        <begin position="332"/>
        <end position="350"/>
    </location>
</feature>
<dbReference type="PANTHER" id="PTHR42718:SF39">
    <property type="entry name" value="ACTINORHODIN TRANSPORTER-RELATED"/>
    <property type="match status" value="1"/>
</dbReference>
<feature type="transmembrane region" description="Helical" evidence="5">
    <location>
        <begin position="306"/>
        <end position="325"/>
    </location>
</feature>
<dbReference type="InterPro" id="IPR020846">
    <property type="entry name" value="MFS_dom"/>
</dbReference>
<evidence type="ECO:0000256" key="1">
    <source>
        <dbReference type="ARBA" id="ARBA00004651"/>
    </source>
</evidence>
<keyword evidence="8" id="KW-1185">Reference proteome</keyword>
<evidence type="ECO:0000256" key="3">
    <source>
        <dbReference type="ARBA" id="ARBA00022989"/>
    </source>
</evidence>
<feature type="transmembrane region" description="Helical" evidence="5">
    <location>
        <begin position="433"/>
        <end position="453"/>
    </location>
</feature>
<keyword evidence="2 5" id="KW-0812">Transmembrane</keyword>
<feature type="transmembrane region" description="Helical" evidence="5">
    <location>
        <begin position="84"/>
        <end position="111"/>
    </location>
</feature>
<sequence>MVIASPAVRGSSPVRWLPLPVVLVAVFVTTLDFFIANVAIPAIRADLAAGPAATQLVFGGYGLAYAAGLIISGRLGDLYGPRRVFLIGLALFTLASLAAGTAPDILMLIAARVVQGSAAALLAPQVLTLIGALYPGAHRARAFGWYGTATGLAGVSGQVVGGLLMAADLGGLGWRAVFLINLPIGLAALVMARFVLPETPRRRDGRALDLPGAVLVAAGLVAIVLPLVQGPELGWPAWTWLLLGLAVPLLAAFVARQRALAQPLLDLRVFGERGFALGLVAVALLFGGSAGLSFVLAIYLQDGLGLGPLAAGMVFTALNAGFFVASLRRGRPVAGALAIAAGLAVLHQVLPTGSPYLVAGALGLAGAGMGMLMSPLISAVLAGVPRERSGAAAGVLGTVQETGGVLGGTLTGTVFLAAAGHGTPDWTSGARTALLVLVVFAVVVSVVVVRLKAVSSTAVEVK</sequence>
<evidence type="ECO:0000313" key="7">
    <source>
        <dbReference type="EMBL" id="MFI6504920.1"/>
    </source>
</evidence>
<protein>
    <submittedName>
        <fullName evidence="7">MFS transporter</fullName>
    </submittedName>
</protein>
<feature type="transmembrane region" description="Helical" evidence="5">
    <location>
        <begin position="403"/>
        <end position="421"/>
    </location>
</feature>
<dbReference type="PROSITE" id="PS50850">
    <property type="entry name" value="MFS"/>
    <property type="match status" value="1"/>
</dbReference>
<dbReference type="InterPro" id="IPR011701">
    <property type="entry name" value="MFS"/>
</dbReference>
<feature type="transmembrane region" description="Helical" evidence="5">
    <location>
        <begin position="143"/>
        <end position="166"/>
    </location>
</feature>
<evidence type="ECO:0000256" key="5">
    <source>
        <dbReference type="SAM" id="Phobius"/>
    </source>
</evidence>
<dbReference type="PANTHER" id="PTHR42718">
    <property type="entry name" value="MAJOR FACILITATOR SUPERFAMILY MULTIDRUG TRANSPORTER MFSC"/>
    <property type="match status" value="1"/>
</dbReference>
<feature type="transmembrane region" description="Helical" evidence="5">
    <location>
        <begin position="356"/>
        <end position="382"/>
    </location>
</feature>
<dbReference type="SUPFAM" id="SSF103473">
    <property type="entry name" value="MFS general substrate transporter"/>
    <property type="match status" value="1"/>
</dbReference>
<evidence type="ECO:0000256" key="2">
    <source>
        <dbReference type="ARBA" id="ARBA00022692"/>
    </source>
</evidence>